<reference evidence="5 6" key="1">
    <citation type="journal article" date="2006" name="Nat. Biotechnol.">
        <title>Genome sequence of the ubiquitous hydrocarbon-degrading marine bacterium Alcanivorax borkumensis.</title>
        <authorList>
            <person name="Schneiker S."/>
            <person name="Martins dos Santos V.A.P."/>
            <person name="Bartels D."/>
            <person name="Bekel T."/>
            <person name="Brecht M."/>
            <person name="Buhrmester J."/>
            <person name="Chernikova T.N."/>
            <person name="Denaro R."/>
            <person name="Ferrer M."/>
            <person name="Gertler C."/>
            <person name="Goesmann A."/>
            <person name="Golyshina O.V."/>
            <person name="Kaminski F."/>
            <person name="Khachane A.N."/>
            <person name="Lang S."/>
            <person name="Linke B."/>
            <person name="McHardy A.C."/>
            <person name="Meyer F."/>
            <person name="Nechitaylo T."/>
            <person name="Puehler A."/>
            <person name="Regenhardt D."/>
            <person name="Rupp O."/>
            <person name="Sabirova J.S."/>
            <person name="Selbitschka W."/>
            <person name="Yakimov M.M."/>
            <person name="Timmis K.N."/>
            <person name="Vorhoelter F.-J."/>
            <person name="Weidner S."/>
            <person name="Kaiser O."/>
            <person name="Golyshin P.N."/>
        </authorList>
    </citation>
    <scope>NUCLEOTIDE SEQUENCE [LARGE SCALE GENOMIC DNA]</scope>
    <source>
        <strain evidence="6">ATCC 700651 / DSM 11573 / NCIMB 13689 / SK2</strain>
    </source>
</reference>
<dbReference type="PANTHER" id="PTHR33279">
    <property type="entry name" value="SULFUR CARRIER PROTEIN YEDF-RELATED"/>
    <property type="match status" value="1"/>
</dbReference>
<dbReference type="HAMAP" id="MF_00413">
    <property type="entry name" value="Thiourid_synth_A"/>
    <property type="match status" value="1"/>
</dbReference>
<dbReference type="InterPro" id="IPR022931">
    <property type="entry name" value="Sulphur_carrier_TusA"/>
</dbReference>
<dbReference type="eggNOG" id="COG0425">
    <property type="taxonomic scope" value="Bacteria"/>
</dbReference>
<organism evidence="5 6">
    <name type="scientific">Alcanivorax borkumensis (strain ATCC 700651 / DSM 11573 / NCIMB 13689 / SK2)</name>
    <dbReference type="NCBI Taxonomy" id="393595"/>
    <lineage>
        <taxon>Bacteria</taxon>
        <taxon>Pseudomonadati</taxon>
        <taxon>Pseudomonadota</taxon>
        <taxon>Gammaproteobacteria</taxon>
        <taxon>Oceanospirillales</taxon>
        <taxon>Alcanivoracaceae</taxon>
        <taxon>Alcanivorax</taxon>
    </lineage>
</organism>
<dbReference type="PANTHER" id="PTHR33279:SF2">
    <property type="entry name" value="SULFUR CARRIER PROTEIN TUSA"/>
    <property type="match status" value="1"/>
</dbReference>
<comment type="similarity">
    <text evidence="1 3">Belongs to the sulfur carrier protein TusA family.</text>
</comment>
<dbReference type="Proteomes" id="UP000008871">
    <property type="component" value="Chromosome"/>
</dbReference>
<name>Q0VP90_ALCBS</name>
<dbReference type="Gene3D" id="3.30.110.40">
    <property type="entry name" value="TusA-like domain"/>
    <property type="match status" value="1"/>
</dbReference>
<evidence type="ECO:0000256" key="1">
    <source>
        <dbReference type="ARBA" id="ARBA00008984"/>
    </source>
</evidence>
<dbReference type="InterPro" id="IPR036868">
    <property type="entry name" value="TusA-like_sf"/>
</dbReference>
<evidence type="ECO:0000313" key="6">
    <source>
        <dbReference type="Proteomes" id="UP000008871"/>
    </source>
</evidence>
<evidence type="ECO:0000256" key="2">
    <source>
        <dbReference type="ARBA" id="ARBA00022490"/>
    </source>
</evidence>
<protein>
    <recommendedName>
        <fullName evidence="3">Sulfur carrier protein TusA</fullName>
    </recommendedName>
</protein>
<dbReference type="OrthoDB" id="9797352at2"/>
<gene>
    <name evidence="3" type="primary">tusA</name>
    <name evidence="5" type="ordered locus">ABO_1560</name>
</gene>
<keyword evidence="6" id="KW-1185">Reference proteome</keyword>
<feature type="active site" description="Cysteine persulfide intermediate" evidence="3">
    <location>
        <position position="16"/>
    </location>
</feature>
<keyword evidence="2 3" id="KW-0963">Cytoplasm</keyword>
<dbReference type="STRING" id="393595.ABO_1560"/>
<dbReference type="InterPro" id="IPR001455">
    <property type="entry name" value="TusA-like"/>
</dbReference>
<proteinExistence type="inferred from homology"/>
<evidence type="ECO:0000313" key="5">
    <source>
        <dbReference type="EMBL" id="CAL17008.1"/>
    </source>
</evidence>
<dbReference type="AlphaFoldDB" id="Q0VP90"/>
<feature type="domain" description="UPF0033" evidence="4">
    <location>
        <begin position="9"/>
        <end position="33"/>
    </location>
</feature>
<dbReference type="NCBIfam" id="NF001423">
    <property type="entry name" value="PRK00299.1"/>
    <property type="match status" value="1"/>
</dbReference>
<dbReference type="HOGENOM" id="CLU_165255_5_1_6"/>
<dbReference type="KEGG" id="abo:ABO_1560"/>
<dbReference type="EMBL" id="AM286690">
    <property type="protein sequence ID" value="CAL17008.1"/>
    <property type="molecule type" value="Genomic_DNA"/>
</dbReference>
<evidence type="ECO:0000256" key="3">
    <source>
        <dbReference type="HAMAP-Rule" id="MF_00413"/>
    </source>
</evidence>
<dbReference type="Pfam" id="PF01206">
    <property type="entry name" value="TusA"/>
    <property type="match status" value="1"/>
</dbReference>
<dbReference type="GO" id="GO:0005737">
    <property type="term" value="C:cytoplasm"/>
    <property type="evidence" value="ECO:0007669"/>
    <property type="project" value="UniProtKB-SubCell"/>
</dbReference>
<dbReference type="GO" id="GO:0002143">
    <property type="term" value="P:tRNA wobble position uridine thiolation"/>
    <property type="evidence" value="ECO:0007669"/>
    <property type="project" value="InterPro"/>
</dbReference>
<dbReference type="GO" id="GO:0097163">
    <property type="term" value="F:sulfur carrier activity"/>
    <property type="evidence" value="ECO:0007669"/>
    <property type="project" value="UniProtKB-UniRule"/>
</dbReference>
<comment type="function">
    <text evidence="3">Sulfur carrier protein which probably makes part of a sulfur-relay system.</text>
</comment>
<dbReference type="PROSITE" id="PS01148">
    <property type="entry name" value="UPF0033"/>
    <property type="match status" value="1"/>
</dbReference>
<accession>Q0VP90</accession>
<dbReference type="SUPFAM" id="SSF64307">
    <property type="entry name" value="SirA-like"/>
    <property type="match status" value="1"/>
</dbReference>
<sequence>MSLDAQHELDATGLLCPEPVMMLHNKVRDMQPGEVLAVRATDPSTERDIPKFCQFLGHSLVDQQRDGELFLYWIKKKEG</sequence>
<dbReference type="RefSeq" id="WP_011588841.1">
    <property type="nucleotide sequence ID" value="NC_008260.1"/>
</dbReference>
<comment type="subcellular location">
    <subcellularLocation>
        <location evidence="3">Cytoplasm</location>
    </subcellularLocation>
</comment>
<evidence type="ECO:0000259" key="4">
    <source>
        <dbReference type="PROSITE" id="PS01148"/>
    </source>
</evidence>
<dbReference type="CDD" id="cd03423">
    <property type="entry name" value="SirA"/>
    <property type="match status" value="1"/>
</dbReference>